<sequence length="107" mass="11618">MPRAERPESPLKDPPGGIVHQAAAICLVTHPTNSPRVILVRSKRTGDWGIPKGTIEEGEASGEAAAREARGGGCSELGECGTCWSFFVQEGRKRRSIRRSCPYDLEK</sequence>
<comment type="caution">
    <text evidence="2">The sequence shown here is derived from an EMBL/GenBank/DDBJ whole genome shotgun (WGS) entry which is preliminary data.</text>
</comment>
<dbReference type="Pfam" id="PF00293">
    <property type="entry name" value="NUDIX"/>
    <property type="match status" value="1"/>
</dbReference>
<name>A0A370KTH6_9HYPH</name>
<gene>
    <name evidence="2" type="ORF">B5K06_08235</name>
</gene>
<protein>
    <recommendedName>
        <fullName evidence="1">Nudix hydrolase domain-containing protein</fullName>
    </recommendedName>
</protein>
<dbReference type="GO" id="GO:0003824">
    <property type="term" value="F:catalytic activity"/>
    <property type="evidence" value="ECO:0007669"/>
    <property type="project" value="UniProtKB-ARBA"/>
</dbReference>
<evidence type="ECO:0000313" key="3">
    <source>
        <dbReference type="Proteomes" id="UP000254939"/>
    </source>
</evidence>
<dbReference type="InterPro" id="IPR015797">
    <property type="entry name" value="NUDIX_hydrolase-like_dom_sf"/>
</dbReference>
<dbReference type="EMBL" id="NAAC01000007">
    <property type="protein sequence ID" value="RDJ13943.1"/>
    <property type="molecule type" value="Genomic_DNA"/>
</dbReference>
<dbReference type="SUPFAM" id="SSF55811">
    <property type="entry name" value="Nudix"/>
    <property type="match status" value="1"/>
</dbReference>
<reference evidence="2 3" key="1">
    <citation type="submission" date="2017-03" db="EMBL/GenBank/DDBJ databases">
        <title>Genome analysis of Rhizobial strains effectives or ineffectives for nitrogen fixation isolated from bean seeds.</title>
        <authorList>
            <person name="Peralta H."/>
            <person name="Aguilar-Vera A."/>
            <person name="Mora Y."/>
            <person name="Vargas-Lagunas C."/>
            <person name="Girard L."/>
            <person name="Mora J."/>
        </authorList>
    </citation>
    <scope>NUCLEOTIDE SEQUENCE [LARGE SCALE GENOMIC DNA]</scope>
    <source>
        <strain evidence="2 3">CCGM3</strain>
    </source>
</reference>
<proteinExistence type="predicted"/>
<dbReference type="AlphaFoldDB" id="A0A370KTH6"/>
<dbReference type="Gene3D" id="3.90.79.10">
    <property type="entry name" value="Nucleoside Triphosphate Pyrophosphohydrolase"/>
    <property type="match status" value="1"/>
</dbReference>
<evidence type="ECO:0000313" key="2">
    <source>
        <dbReference type="EMBL" id="RDJ13943.1"/>
    </source>
</evidence>
<dbReference type="Proteomes" id="UP000254939">
    <property type="component" value="Unassembled WGS sequence"/>
</dbReference>
<organism evidence="2 3">
    <name type="scientific">Rhizobium grahamii</name>
    <dbReference type="NCBI Taxonomy" id="1120045"/>
    <lineage>
        <taxon>Bacteria</taxon>
        <taxon>Pseudomonadati</taxon>
        <taxon>Pseudomonadota</taxon>
        <taxon>Alphaproteobacteria</taxon>
        <taxon>Hyphomicrobiales</taxon>
        <taxon>Rhizobiaceae</taxon>
        <taxon>Rhizobium/Agrobacterium group</taxon>
        <taxon>Rhizobium</taxon>
    </lineage>
</organism>
<feature type="domain" description="Nudix hydrolase" evidence="1">
    <location>
        <begin position="20"/>
        <end position="70"/>
    </location>
</feature>
<accession>A0A370KTH6</accession>
<dbReference type="OrthoDB" id="7066910at2"/>
<evidence type="ECO:0000259" key="1">
    <source>
        <dbReference type="Pfam" id="PF00293"/>
    </source>
</evidence>
<dbReference type="InterPro" id="IPR000086">
    <property type="entry name" value="NUDIX_hydrolase_dom"/>
</dbReference>